<accession>A0A4Y7SL61</accession>
<proteinExistence type="predicted"/>
<name>A0A4Y7SL61_COPMI</name>
<sequence length="140" mass="14905">MSLPQEYASFCFTFSSSSSARLASRASSSTLSASHSAVGRLVEGWMSGIGKEIAVLVAIHIVALGQRVDLGLGRLRSTVIGLLRRLHPLPNLSLPVTRHQLQLPALAQRWKSEPFRLDVLGAGGLEVAPLPGHFAGIANE</sequence>
<protein>
    <submittedName>
        <fullName evidence="1">Uncharacterized protein</fullName>
    </submittedName>
</protein>
<keyword evidence="2" id="KW-1185">Reference proteome</keyword>
<organism evidence="1 2">
    <name type="scientific">Coprinellus micaceus</name>
    <name type="common">Glistening ink-cap mushroom</name>
    <name type="synonym">Coprinus micaceus</name>
    <dbReference type="NCBI Taxonomy" id="71717"/>
    <lineage>
        <taxon>Eukaryota</taxon>
        <taxon>Fungi</taxon>
        <taxon>Dikarya</taxon>
        <taxon>Basidiomycota</taxon>
        <taxon>Agaricomycotina</taxon>
        <taxon>Agaricomycetes</taxon>
        <taxon>Agaricomycetidae</taxon>
        <taxon>Agaricales</taxon>
        <taxon>Agaricineae</taxon>
        <taxon>Psathyrellaceae</taxon>
        <taxon>Coprinellus</taxon>
    </lineage>
</organism>
<comment type="caution">
    <text evidence="1">The sequence shown here is derived from an EMBL/GenBank/DDBJ whole genome shotgun (WGS) entry which is preliminary data.</text>
</comment>
<dbReference type="Proteomes" id="UP000298030">
    <property type="component" value="Unassembled WGS sequence"/>
</dbReference>
<evidence type="ECO:0000313" key="1">
    <source>
        <dbReference type="EMBL" id="TEB21999.1"/>
    </source>
</evidence>
<gene>
    <name evidence="1" type="ORF">FA13DRAFT_1527740</name>
</gene>
<dbReference type="EMBL" id="QPFP01000099">
    <property type="protein sequence ID" value="TEB21999.1"/>
    <property type="molecule type" value="Genomic_DNA"/>
</dbReference>
<evidence type="ECO:0000313" key="2">
    <source>
        <dbReference type="Proteomes" id="UP000298030"/>
    </source>
</evidence>
<dbReference type="AlphaFoldDB" id="A0A4Y7SL61"/>
<reference evidence="1 2" key="1">
    <citation type="journal article" date="2019" name="Nat. Ecol. Evol.">
        <title>Megaphylogeny resolves global patterns of mushroom evolution.</title>
        <authorList>
            <person name="Varga T."/>
            <person name="Krizsan K."/>
            <person name="Foldi C."/>
            <person name="Dima B."/>
            <person name="Sanchez-Garcia M."/>
            <person name="Sanchez-Ramirez S."/>
            <person name="Szollosi G.J."/>
            <person name="Szarkandi J.G."/>
            <person name="Papp V."/>
            <person name="Albert L."/>
            <person name="Andreopoulos W."/>
            <person name="Angelini C."/>
            <person name="Antonin V."/>
            <person name="Barry K.W."/>
            <person name="Bougher N.L."/>
            <person name="Buchanan P."/>
            <person name="Buyck B."/>
            <person name="Bense V."/>
            <person name="Catcheside P."/>
            <person name="Chovatia M."/>
            <person name="Cooper J."/>
            <person name="Damon W."/>
            <person name="Desjardin D."/>
            <person name="Finy P."/>
            <person name="Geml J."/>
            <person name="Haridas S."/>
            <person name="Hughes K."/>
            <person name="Justo A."/>
            <person name="Karasinski D."/>
            <person name="Kautmanova I."/>
            <person name="Kiss B."/>
            <person name="Kocsube S."/>
            <person name="Kotiranta H."/>
            <person name="LaButti K.M."/>
            <person name="Lechner B.E."/>
            <person name="Liimatainen K."/>
            <person name="Lipzen A."/>
            <person name="Lukacs Z."/>
            <person name="Mihaltcheva S."/>
            <person name="Morgado L.N."/>
            <person name="Niskanen T."/>
            <person name="Noordeloos M.E."/>
            <person name="Ohm R.A."/>
            <person name="Ortiz-Santana B."/>
            <person name="Ovrebo C."/>
            <person name="Racz N."/>
            <person name="Riley R."/>
            <person name="Savchenko A."/>
            <person name="Shiryaev A."/>
            <person name="Soop K."/>
            <person name="Spirin V."/>
            <person name="Szebenyi C."/>
            <person name="Tomsovsky M."/>
            <person name="Tulloss R.E."/>
            <person name="Uehling J."/>
            <person name="Grigoriev I.V."/>
            <person name="Vagvolgyi C."/>
            <person name="Papp T."/>
            <person name="Martin F.M."/>
            <person name="Miettinen O."/>
            <person name="Hibbett D.S."/>
            <person name="Nagy L.G."/>
        </authorList>
    </citation>
    <scope>NUCLEOTIDE SEQUENCE [LARGE SCALE GENOMIC DNA]</scope>
    <source>
        <strain evidence="1 2">FP101781</strain>
    </source>
</reference>